<reference evidence="1 2" key="1">
    <citation type="submission" date="2019-09" db="EMBL/GenBank/DDBJ databases">
        <title>Draft genome sequence of Psychrobacter nivimaris LAMA 639, in search for biotechnological relevant genes.</title>
        <authorList>
            <person name="Lima A.O.S."/>
            <person name="Staloch B.E.K."/>
            <person name="Freitas R.C."/>
            <person name="Niero H."/>
            <person name="Silva M.A.C."/>
        </authorList>
    </citation>
    <scope>NUCLEOTIDE SEQUENCE [LARGE SCALE GENOMIC DNA]</scope>
    <source>
        <strain evidence="1 2">LAMA 639</strain>
    </source>
</reference>
<proteinExistence type="predicted"/>
<dbReference type="AlphaFoldDB" id="A0A6N7BUZ3"/>
<dbReference type="Proteomes" id="UP000471465">
    <property type="component" value="Unassembled WGS sequence"/>
</dbReference>
<dbReference type="EMBL" id="VZIZ01000047">
    <property type="protein sequence ID" value="KAF0567445.1"/>
    <property type="molecule type" value="Genomic_DNA"/>
</dbReference>
<name>A0A6N7BUZ3_9GAMM</name>
<evidence type="ECO:0000313" key="1">
    <source>
        <dbReference type="EMBL" id="KAF0567445.1"/>
    </source>
</evidence>
<dbReference type="RefSeq" id="WP_240991038.1">
    <property type="nucleotide sequence ID" value="NZ_VZIZ01000047.1"/>
</dbReference>
<keyword evidence="2" id="KW-1185">Reference proteome</keyword>
<protein>
    <submittedName>
        <fullName evidence="1">Uncharacterized protein</fullName>
    </submittedName>
</protein>
<sequence length="49" mass="5511">MQPLPLSVRDITDVVEAHPIDMPRGMLDYIIFALDDLERSEQGKGKNAD</sequence>
<accession>A0A6N7BUZ3</accession>
<comment type="caution">
    <text evidence="1">The sequence shown here is derived from an EMBL/GenBank/DDBJ whole genome shotgun (WGS) entry which is preliminary data.</text>
</comment>
<evidence type="ECO:0000313" key="2">
    <source>
        <dbReference type="Proteomes" id="UP000471465"/>
    </source>
</evidence>
<organism evidence="1 2">
    <name type="scientific">Psychrobacter nivimaris</name>
    <dbReference type="NCBI Taxonomy" id="281738"/>
    <lineage>
        <taxon>Bacteria</taxon>
        <taxon>Pseudomonadati</taxon>
        <taxon>Pseudomonadota</taxon>
        <taxon>Gammaproteobacteria</taxon>
        <taxon>Moraxellales</taxon>
        <taxon>Moraxellaceae</taxon>
        <taxon>Psychrobacter</taxon>
    </lineage>
</organism>
<gene>
    <name evidence="1" type="ORF">FQV37_2222</name>
</gene>